<comment type="caution">
    <text evidence="1">The sequence shown here is derived from an EMBL/GenBank/DDBJ whole genome shotgun (WGS) entry which is preliminary data.</text>
</comment>
<evidence type="ECO:0000313" key="1">
    <source>
        <dbReference type="EMBL" id="MPN35826.1"/>
    </source>
</evidence>
<protein>
    <submittedName>
        <fullName evidence="1">Uncharacterized protein</fullName>
    </submittedName>
</protein>
<name>A0A645HBD0_9ZZZZ</name>
<gene>
    <name evidence="1" type="ORF">SDC9_183328</name>
</gene>
<reference evidence="1" key="1">
    <citation type="submission" date="2019-08" db="EMBL/GenBank/DDBJ databases">
        <authorList>
            <person name="Kucharzyk K."/>
            <person name="Murdoch R.W."/>
            <person name="Higgins S."/>
            <person name="Loffler F."/>
        </authorList>
    </citation>
    <scope>NUCLEOTIDE SEQUENCE</scope>
</reference>
<organism evidence="1">
    <name type="scientific">bioreactor metagenome</name>
    <dbReference type="NCBI Taxonomy" id="1076179"/>
    <lineage>
        <taxon>unclassified sequences</taxon>
        <taxon>metagenomes</taxon>
        <taxon>ecological metagenomes</taxon>
    </lineage>
</organism>
<accession>A0A645HBD0</accession>
<dbReference type="AlphaFoldDB" id="A0A645HBD0"/>
<dbReference type="EMBL" id="VSSQ01089640">
    <property type="protein sequence ID" value="MPN35826.1"/>
    <property type="molecule type" value="Genomic_DNA"/>
</dbReference>
<proteinExistence type="predicted"/>
<sequence>MKEELEQKLQDDFKFMQRFHGDNSNLYWVYGAEIEDGWFDLIYNMCKEVESAGSDFLPTQIKQKHGRLRVYYKSNTEIISETISRYEKMSTNICEICGRPGKIREVYGWITPLCNDCYNDALTKKPSNFWEDVK</sequence>